<dbReference type="SMART" id="SM00320">
    <property type="entry name" value="WD40"/>
    <property type="match status" value="5"/>
</dbReference>
<dbReference type="EMBL" id="JALJOS010000006">
    <property type="protein sequence ID" value="KAK9837724.1"/>
    <property type="molecule type" value="Genomic_DNA"/>
</dbReference>
<feature type="region of interest" description="Disordered" evidence="5">
    <location>
        <begin position="288"/>
        <end position="316"/>
    </location>
</feature>
<organism evidence="7 8">
    <name type="scientific">Apatococcus lobatus</name>
    <dbReference type="NCBI Taxonomy" id="904363"/>
    <lineage>
        <taxon>Eukaryota</taxon>
        <taxon>Viridiplantae</taxon>
        <taxon>Chlorophyta</taxon>
        <taxon>core chlorophytes</taxon>
        <taxon>Trebouxiophyceae</taxon>
        <taxon>Chlorellales</taxon>
        <taxon>Chlorellaceae</taxon>
        <taxon>Apatococcus</taxon>
    </lineage>
</organism>
<accession>A0AAW1RVI3</accession>
<dbReference type="AlphaFoldDB" id="A0AAW1RVI3"/>
<evidence type="ECO:0000256" key="2">
    <source>
        <dbReference type="ARBA" id="ARBA00022574"/>
    </source>
</evidence>
<name>A0AAW1RVI3_9CHLO</name>
<dbReference type="InterPro" id="IPR036322">
    <property type="entry name" value="WD40_repeat_dom_sf"/>
</dbReference>
<dbReference type="InterPro" id="IPR059104">
    <property type="entry name" value="Beta-prop_EIPR1-like"/>
</dbReference>
<evidence type="ECO:0000313" key="8">
    <source>
        <dbReference type="Proteomes" id="UP001438707"/>
    </source>
</evidence>
<reference evidence="7 8" key="1">
    <citation type="journal article" date="2024" name="Nat. Commun.">
        <title>Phylogenomics reveals the evolutionary origins of lichenization in chlorophyte algae.</title>
        <authorList>
            <person name="Puginier C."/>
            <person name="Libourel C."/>
            <person name="Otte J."/>
            <person name="Skaloud P."/>
            <person name="Haon M."/>
            <person name="Grisel S."/>
            <person name="Petersen M."/>
            <person name="Berrin J.G."/>
            <person name="Delaux P.M."/>
            <person name="Dal Grande F."/>
            <person name="Keller J."/>
        </authorList>
    </citation>
    <scope>NUCLEOTIDE SEQUENCE [LARGE SCALE GENOMIC DNA]</scope>
    <source>
        <strain evidence="7 8">SAG 2145</strain>
    </source>
</reference>
<evidence type="ECO:0000256" key="5">
    <source>
        <dbReference type="SAM" id="MobiDB-lite"/>
    </source>
</evidence>
<dbReference type="Pfam" id="PF00400">
    <property type="entry name" value="WD40"/>
    <property type="match status" value="1"/>
</dbReference>
<feature type="repeat" description="WD" evidence="4">
    <location>
        <begin position="203"/>
        <end position="238"/>
    </location>
</feature>
<dbReference type="Pfam" id="PF23609">
    <property type="entry name" value="Beta-prop_EIPR1"/>
    <property type="match status" value="1"/>
</dbReference>
<dbReference type="InterPro" id="IPR001680">
    <property type="entry name" value="WD40_rpt"/>
</dbReference>
<dbReference type="PROSITE" id="PS00678">
    <property type="entry name" value="WD_REPEATS_1"/>
    <property type="match status" value="1"/>
</dbReference>
<dbReference type="GO" id="GO:0016567">
    <property type="term" value="P:protein ubiquitination"/>
    <property type="evidence" value="ECO:0007669"/>
    <property type="project" value="TreeGrafter"/>
</dbReference>
<dbReference type="InterPro" id="IPR019775">
    <property type="entry name" value="WD40_repeat_CS"/>
</dbReference>
<evidence type="ECO:0000256" key="3">
    <source>
        <dbReference type="ARBA" id="ARBA00022737"/>
    </source>
</evidence>
<keyword evidence="2 4" id="KW-0853">WD repeat</keyword>
<sequence>MSEQRSVSYGLKLPARSLAALTGPESSQWAVGTTALREENEILLLDHDPRTASLRPIRSYAHPEEVWAIVPHPSKPTQVATLANSGGRSCARIFTMEPAQSALQPAGELGTGSAAGAPLGSFKALRWHPTAADQLITVSESRLRRWIIRDPSIDMASDASAGDLHQLWTAAWDQHDHSRLLTAGGSNIQAWDLRTMKKSSEIEAAHQMPVRDIDFSRQEPHRCVSGGDDGRICFWDLRHIKAGQPVQAFLAHAHWVWQVRYNPFSDALLLSCSSDGTVGLWHTPSLAAGGSSTPTPATSAATTPRSVLGRDGGDGKVHSFEDHEDSVYAGAWSTSDPTAFASLCYDGRVTVYSVPQQYRSKGK</sequence>
<dbReference type="PROSITE" id="PS50082">
    <property type="entry name" value="WD_REPEATS_2"/>
    <property type="match status" value="2"/>
</dbReference>
<keyword evidence="3" id="KW-0677">Repeat</keyword>
<dbReference type="PANTHER" id="PTHR14205">
    <property type="entry name" value="WD-REPEAT PROTEIN"/>
    <property type="match status" value="1"/>
</dbReference>
<evidence type="ECO:0000313" key="7">
    <source>
        <dbReference type="EMBL" id="KAK9837724.1"/>
    </source>
</evidence>
<dbReference type="PANTHER" id="PTHR14205:SF15">
    <property type="entry name" value="EARP AND GARP COMPLEX-INTERACTING PROTEIN 1"/>
    <property type="match status" value="1"/>
</dbReference>
<dbReference type="Gene3D" id="2.130.10.10">
    <property type="entry name" value="YVTN repeat-like/Quinoprotein amine dehydrogenase"/>
    <property type="match status" value="1"/>
</dbReference>
<dbReference type="Proteomes" id="UP001438707">
    <property type="component" value="Unassembled WGS sequence"/>
</dbReference>
<feature type="domain" description="EIPR1-like beta-propeller" evidence="6">
    <location>
        <begin position="5"/>
        <end position="281"/>
    </location>
</feature>
<protein>
    <recommendedName>
        <fullName evidence="6">EIPR1-like beta-propeller domain-containing protein</fullName>
    </recommendedName>
</protein>
<dbReference type="InterPro" id="IPR015943">
    <property type="entry name" value="WD40/YVTN_repeat-like_dom_sf"/>
</dbReference>
<feature type="compositionally biased region" description="Low complexity" evidence="5">
    <location>
        <begin position="288"/>
        <end position="304"/>
    </location>
</feature>
<evidence type="ECO:0000256" key="1">
    <source>
        <dbReference type="ARBA" id="ARBA00005672"/>
    </source>
</evidence>
<dbReference type="SUPFAM" id="SSF50978">
    <property type="entry name" value="WD40 repeat-like"/>
    <property type="match status" value="1"/>
</dbReference>
<dbReference type="InterPro" id="IPR040323">
    <property type="entry name" value="EIPR1"/>
</dbReference>
<keyword evidence="8" id="KW-1185">Reference proteome</keyword>
<feature type="repeat" description="WD" evidence="4">
    <location>
        <begin position="249"/>
        <end position="281"/>
    </location>
</feature>
<gene>
    <name evidence="7" type="ORF">WJX74_003811</name>
</gene>
<evidence type="ECO:0000256" key="4">
    <source>
        <dbReference type="PROSITE-ProRule" id="PRU00221"/>
    </source>
</evidence>
<comment type="caution">
    <text evidence="7">The sequence shown here is derived from an EMBL/GenBank/DDBJ whole genome shotgun (WGS) entry which is preliminary data.</text>
</comment>
<evidence type="ECO:0000259" key="6">
    <source>
        <dbReference type="Pfam" id="PF23609"/>
    </source>
</evidence>
<proteinExistence type="inferred from homology"/>
<comment type="similarity">
    <text evidence="1">Belongs to the WD repeat EIPR1 family.</text>
</comment>